<dbReference type="AlphaFoldDB" id="A0A2Z6RB33"/>
<evidence type="ECO:0000256" key="2">
    <source>
        <dbReference type="SAM" id="Phobius"/>
    </source>
</evidence>
<keyword evidence="4" id="KW-1185">Reference proteome</keyword>
<keyword evidence="2" id="KW-0472">Membrane</keyword>
<evidence type="ECO:0000313" key="3">
    <source>
        <dbReference type="EMBL" id="GBB99627.1"/>
    </source>
</evidence>
<sequence length="243" mass="28435">MNNMVYWEFLDAPIPERTPSHPGRNNESQQTVEKIWINVQFRHPIKKSKELKELDVNNNLSSKDNDEVNSKNYDGSDNNDDDKDNSEIDDVDDDNEIMMMTKIIVKLMMLMMTMIMMMVTRMKKMMIMHGKNEDEKDDDDEIKVQIIVKSKTKLLIQIVIQLPSQLYSNQEHSTSYSSNIRVSPPGNLPSIGEFLRSLDQRYNNDNVYFKFENSFLDEKIMVNVIKDSSDEQLTKLRVVKLGW</sequence>
<protein>
    <submittedName>
        <fullName evidence="3">Uncharacterized protein</fullName>
    </submittedName>
</protein>
<evidence type="ECO:0000256" key="1">
    <source>
        <dbReference type="SAM" id="MobiDB-lite"/>
    </source>
</evidence>
<comment type="caution">
    <text evidence="3">The sequence shown here is derived from an EMBL/GenBank/DDBJ whole genome shotgun (WGS) entry which is preliminary data.</text>
</comment>
<feature type="compositionally biased region" description="Acidic residues" evidence="1">
    <location>
        <begin position="77"/>
        <end position="92"/>
    </location>
</feature>
<feature type="transmembrane region" description="Helical" evidence="2">
    <location>
        <begin position="97"/>
        <end position="119"/>
    </location>
</feature>
<gene>
    <name evidence="3" type="ORF">RclHR1_03590002</name>
</gene>
<proteinExistence type="predicted"/>
<dbReference type="EMBL" id="BEXD01002879">
    <property type="protein sequence ID" value="GBB99627.1"/>
    <property type="molecule type" value="Genomic_DNA"/>
</dbReference>
<reference evidence="3 4" key="1">
    <citation type="submission" date="2017-11" db="EMBL/GenBank/DDBJ databases">
        <title>The genome of Rhizophagus clarus HR1 reveals common genetic basis of auxotrophy among arbuscular mycorrhizal fungi.</title>
        <authorList>
            <person name="Kobayashi Y."/>
        </authorList>
    </citation>
    <scope>NUCLEOTIDE SEQUENCE [LARGE SCALE GENOMIC DNA]</scope>
    <source>
        <strain evidence="3 4">HR1</strain>
    </source>
</reference>
<accession>A0A2Z6RB33</accession>
<evidence type="ECO:0000313" key="4">
    <source>
        <dbReference type="Proteomes" id="UP000247702"/>
    </source>
</evidence>
<keyword evidence="2" id="KW-0812">Transmembrane</keyword>
<name>A0A2Z6RB33_9GLOM</name>
<keyword evidence="2" id="KW-1133">Transmembrane helix</keyword>
<feature type="region of interest" description="Disordered" evidence="1">
    <location>
        <begin position="56"/>
        <end position="92"/>
    </location>
</feature>
<organism evidence="3 4">
    <name type="scientific">Rhizophagus clarus</name>
    <dbReference type="NCBI Taxonomy" id="94130"/>
    <lineage>
        <taxon>Eukaryota</taxon>
        <taxon>Fungi</taxon>
        <taxon>Fungi incertae sedis</taxon>
        <taxon>Mucoromycota</taxon>
        <taxon>Glomeromycotina</taxon>
        <taxon>Glomeromycetes</taxon>
        <taxon>Glomerales</taxon>
        <taxon>Glomeraceae</taxon>
        <taxon>Rhizophagus</taxon>
    </lineage>
</organism>
<dbReference type="Proteomes" id="UP000247702">
    <property type="component" value="Unassembled WGS sequence"/>
</dbReference>